<proteinExistence type="predicted"/>
<evidence type="ECO:0000256" key="1">
    <source>
        <dbReference type="SAM" id="MobiDB-lite"/>
    </source>
</evidence>
<comment type="caution">
    <text evidence="2">The sequence shown here is derived from an EMBL/GenBank/DDBJ whole genome shotgun (WGS) entry which is preliminary data.</text>
</comment>
<gene>
    <name evidence="2" type="ORF">EAH86_06275</name>
</gene>
<dbReference type="Proteomes" id="UP000317722">
    <property type="component" value="Unassembled WGS sequence"/>
</dbReference>
<feature type="region of interest" description="Disordered" evidence="1">
    <location>
        <begin position="68"/>
        <end position="100"/>
    </location>
</feature>
<organism evidence="2 3">
    <name type="scientific">Pedococcus bigeumensis</name>
    <dbReference type="NCBI Taxonomy" id="433644"/>
    <lineage>
        <taxon>Bacteria</taxon>
        <taxon>Bacillati</taxon>
        <taxon>Actinomycetota</taxon>
        <taxon>Actinomycetes</taxon>
        <taxon>Micrococcales</taxon>
        <taxon>Intrasporangiaceae</taxon>
        <taxon>Pedococcus</taxon>
    </lineage>
</organism>
<evidence type="ECO:0000313" key="3">
    <source>
        <dbReference type="Proteomes" id="UP000317722"/>
    </source>
</evidence>
<keyword evidence="3" id="KW-1185">Reference proteome</keyword>
<feature type="compositionally biased region" description="Low complexity" evidence="1">
    <location>
        <begin position="68"/>
        <end position="85"/>
    </location>
</feature>
<protein>
    <submittedName>
        <fullName evidence="2">Uncharacterized protein</fullName>
    </submittedName>
</protein>
<evidence type="ECO:0000313" key="2">
    <source>
        <dbReference type="EMBL" id="TPG18016.1"/>
    </source>
</evidence>
<accession>A0A502D1L3</accession>
<reference evidence="2 3" key="1">
    <citation type="journal article" date="2019" name="Environ. Microbiol.">
        <title>Species interactions and distinct microbial communities in high Arctic permafrost affected cryosols are associated with the CH4 and CO2 gas fluxes.</title>
        <authorList>
            <person name="Altshuler I."/>
            <person name="Hamel J."/>
            <person name="Turney S."/>
            <person name="Magnuson E."/>
            <person name="Levesque R."/>
            <person name="Greer C."/>
            <person name="Whyte L.G."/>
        </authorList>
    </citation>
    <scope>NUCLEOTIDE SEQUENCE [LARGE SCALE GENOMIC DNA]</scope>
    <source>
        <strain evidence="2 3">S9.3A</strain>
    </source>
</reference>
<dbReference type="AlphaFoldDB" id="A0A502D1L3"/>
<sequence>MIVPLPAPVVTEPGVDGPVVDPPAGLVGGAEALTDVDGVTEVDAVVDGVVVAACAGAHPASIATVTAPAATPARPASPSTISQLPLLPPPSGSYALLNAP</sequence>
<dbReference type="EMBL" id="RCZM01000002">
    <property type="protein sequence ID" value="TPG18016.1"/>
    <property type="molecule type" value="Genomic_DNA"/>
</dbReference>
<name>A0A502D1L3_9MICO</name>